<comment type="caution">
    <text evidence="4">The sequence shown here is derived from an EMBL/GenBank/DDBJ whole genome shotgun (WGS) entry which is preliminary data.</text>
</comment>
<protein>
    <submittedName>
        <fullName evidence="4">Sulfurtransferase</fullName>
        <ecNumber evidence="4">2.8.1.-</ecNumber>
    </submittedName>
</protein>
<dbReference type="PROSITE" id="PS00380">
    <property type="entry name" value="RHODANESE_1"/>
    <property type="match status" value="1"/>
</dbReference>
<reference evidence="4 5" key="1">
    <citation type="submission" date="2024-10" db="EMBL/GenBank/DDBJ databases">
        <authorList>
            <person name="Ratan Roy A."/>
            <person name="Morales Sandoval P.H."/>
            <person name="De Los Santos Villalobos S."/>
            <person name="Chakraborty S."/>
            <person name="Mukherjee J."/>
        </authorList>
    </citation>
    <scope>NUCLEOTIDE SEQUENCE [LARGE SCALE GENOMIC DNA]</scope>
    <source>
        <strain evidence="4 5">S1</strain>
    </source>
</reference>
<dbReference type="SMART" id="SM00450">
    <property type="entry name" value="RHOD"/>
    <property type="match status" value="2"/>
</dbReference>
<proteinExistence type="predicted"/>
<dbReference type="PANTHER" id="PTHR11364">
    <property type="entry name" value="THIOSULFATE SULFERTANSFERASE"/>
    <property type="match status" value="1"/>
</dbReference>
<feature type="domain" description="Rhodanese" evidence="3">
    <location>
        <begin position="29"/>
        <end position="153"/>
    </location>
</feature>
<dbReference type="CDD" id="cd01448">
    <property type="entry name" value="TST_Repeat_1"/>
    <property type="match status" value="1"/>
</dbReference>
<evidence type="ECO:0000313" key="5">
    <source>
        <dbReference type="Proteomes" id="UP001600165"/>
    </source>
</evidence>
<dbReference type="Proteomes" id="UP001600165">
    <property type="component" value="Unassembled WGS sequence"/>
</dbReference>
<sequence length="294" mass="31956">MQSLSANSANSGAFPTPVVEPDWLAQHLEDANLVVVDCRFSLAEPEFGQQQYAQGHIPGAFYLDLNQDLSSPVQGHGGRHPLPDQEKLTDKLRQLGINSKSPSGPTRVVAYDNSRFAFASRLWWLLNYWGHSQVAVLNGGLAGWQSAGYGLSQVAPLPQAGNFSPQPQSGWTVEIEAVKQCQNQPGVWLIDSRSPERYRGEQEPIDPIAGSIPGAVNYFWQEVSDPDGRLRSPAALHQHWQALAEAEKVIVYCGSGVTACVNLLSQVAAGLPMQPLYVGGWSDWCSYLTSDSGA</sequence>
<gene>
    <name evidence="4" type="ORF">ACFVKH_09360</name>
</gene>
<keyword evidence="5" id="KW-1185">Reference proteome</keyword>
<dbReference type="EMBL" id="JBHZOL010000066">
    <property type="protein sequence ID" value="MFE4106483.1"/>
    <property type="molecule type" value="Genomic_DNA"/>
</dbReference>
<dbReference type="InterPro" id="IPR045078">
    <property type="entry name" value="TST/MPST-like"/>
</dbReference>
<dbReference type="SUPFAM" id="SSF52821">
    <property type="entry name" value="Rhodanese/Cell cycle control phosphatase"/>
    <property type="match status" value="2"/>
</dbReference>
<accession>A0ABW6IE88</accession>
<dbReference type="PANTHER" id="PTHR11364:SF27">
    <property type="entry name" value="SULFURTRANSFERASE"/>
    <property type="match status" value="1"/>
</dbReference>
<dbReference type="PROSITE" id="PS50206">
    <property type="entry name" value="RHODANESE_3"/>
    <property type="match status" value="2"/>
</dbReference>
<keyword evidence="2" id="KW-0677">Repeat</keyword>
<dbReference type="InterPro" id="IPR036873">
    <property type="entry name" value="Rhodanese-like_dom_sf"/>
</dbReference>
<evidence type="ECO:0000256" key="2">
    <source>
        <dbReference type="ARBA" id="ARBA00022737"/>
    </source>
</evidence>
<feature type="domain" description="Rhodanese" evidence="3">
    <location>
        <begin position="183"/>
        <end position="286"/>
    </location>
</feature>
<dbReference type="EC" id="2.8.1.-" evidence="4"/>
<dbReference type="CDD" id="cd01449">
    <property type="entry name" value="TST_Repeat_2"/>
    <property type="match status" value="1"/>
</dbReference>
<evidence type="ECO:0000259" key="3">
    <source>
        <dbReference type="PROSITE" id="PS50206"/>
    </source>
</evidence>
<dbReference type="InterPro" id="IPR001763">
    <property type="entry name" value="Rhodanese-like_dom"/>
</dbReference>
<keyword evidence="1 4" id="KW-0808">Transferase</keyword>
<dbReference type="RefSeq" id="WP_377964287.1">
    <property type="nucleotide sequence ID" value="NZ_JBHZOL010000066.1"/>
</dbReference>
<organism evidence="4 5">
    <name type="scientific">Almyronema epifaneia S1</name>
    <dbReference type="NCBI Taxonomy" id="2991925"/>
    <lineage>
        <taxon>Bacteria</taxon>
        <taxon>Bacillati</taxon>
        <taxon>Cyanobacteriota</taxon>
        <taxon>Cyanophyceae</taxon>
        <taxon>Nodosilineales</taxon>
        <taxon>Nodosilineaceae</taxon>
        <taxon>Almyronema</taxon>
        <taxon>Almyronema epifaneia</taxon>
    </lineage>
</organism>
<dbReference type="GO" id="GO:0016740">
    <property type="term" value="F:transferase activity"/>
    <property type="evidence" value="ECO:0007669"/>
    <property type="project" value="UniProtKB-KW"/>
</dbReference>
<name>A0ABW6IE88_9CYAN</name>
<dbReference type="InterPro" id="IPR001307">
    <property type="entry name" value="Thiosulphate_STrfase_CS"/>
</dbReference>
<evidence type="ECO:0000256" key="1">
    <source>
        <dbReference type="ARBA" id="ARBA00022679"/>
    </source>
</evidence>
<evidence type="ECO:0000313" key="4">
    <source>
        <dbReference type="EMBL" id="MFE4106483.1"/>
    </source>
</evidence>
<dbReference type="Gene3D" id="3.40.250.10">
    <property type="entry name" value="Rhodanese-like domain"/>
    <property type="match status" value="2"/>
</dbReference>
<dbReference type="Pfam" id="PF00581">
    <property type="entry name" value="Rhodanese"/>
    <property type="match status" value="2"/>
</dbReference>